<dbReference type="PROSITE" id="PS51708">
    <property type="entry name" value="CHAD"/>
    <property type="match status" value="1"/>
</dbReference>
<organism evidence="3 4">
    <name type="scientific">Tenebrionibacter intestinalis</name>
    <dbReference type="NCBI Taxonomy" id="2799638"/>
    <lineage>
        <taxon>Bacteria</taxon>
        <taxon>Pseudomonadati</taxon>
        <taxon>Pseudomonadota</taxon>
        <taxon>Gammaproteobacteria</taxon>
        <taxon>Enterobacterales</taxon>
        <taxon>Enterobacteriaceae</taxon>
        <taxon>Tenebrionibacter/Tenebrionicola group</taxon>
        <taxon>Tenebrionibacter</taxon>
    </lineage>
</organism>
<dbReference type="Proteomes" id="UP000659047">
    <property type="component" value="Unassembled WGS sequence"/>
</dbReference>
<dbReference type="SUPFAM" id="SSF55154">
    <property type="entry name" value="CYTH-like phosphatases"/>
    <property type="match status" value="1"/>
</dbReference>
<dbReference type="PANTHER" id="PTHR39569:SF1">
    <property type="entry name" value="INORGANIC TRIPHOSPHATASE"/>
    <property type="match status" value="1"/>
</dbReference>
<dbReference type="AlphaFoldDB" id="A0A8K0V0N2"/>
<dbReference type="SMART" id="SM01118">
    <property type="entry name" value="CYTH"/>
    <property type="match status" value="1"/>
</dbReference>
<dbReference type="PROSITE" id="PS51707">
    <property type="entry name" value="CYTH"/>
    <property type="match status" value="1"/>
</dbReference>
<dbReference type="RefSeq" id="WP_238712406.1">
    <property type="nucleotide sequence ID" value="NZ_JAEPBH010000006.1"/>
</dbReference>
<proteinExistence type="predicted"/>
<evidence type="ECO:0000259" key="2">
    <source>
        <dbReference type="PROSITE" id="PS51708"/>
    </source>
</evidence>
<dbReference type="CDD" id="cd07756">
    <property type="entry name" value="CYTH-like_Pase_CHAD"/>
    <property type="match status" value="1"/>
</dbReference>
<evidence type="ECO:0000259" key="1">
    <source>
        <dbReference type="PROSITE" id="PS51707"/>
    </source>
</evidence>
<dbReference type="GO" id="GO:0046872">
    <property type="term" value="F:metal ion binding"/>
    <property type="evidence" value="ECO:0007669"/>
    <property type="project" value="TreeGrafter"/>
</dbReference>
<dbReference type="Pfam" id="PF05235">
    <property type="entry name" value="CHAD"/>
    <property type="match status" value="1"/>
</dbReference>
<feature type="domain" description="CHAD" evidence="2">
    <location>
        <begin position="218"/>
        <end position="432"/>
    </location>
</feature>
<dbReference type="EMBL" id="JAEPBH010000006">
    <property type="protein sequence ID" value="MBK4714416.1"/>
    <property type="molecule type" value="Genomic_DNA"/>
</dbReference>
<dbReference type="InterPro" id="IPR033469">
    <property type="entry name" value="CYTH-like_dom_sf"/>
</dbReference>
<dbReference type="InterPro" id="IPR007899">
    <property type="entry name" value="CHAD_dom"/>
</dbReference>
<dbReference type="GO" id="GO:0050355">
    <property type="term" value="F:inorganic triphosphate phosphatase activity"/>
    <property type="evidence" value="ECO:0007669"/>
    <property type="project" value="InterPro"/>
</dbReference>
<dbReference type="InterPro" id="IPR023577">
    <property type="entry name" value="CYTH_domain"/>
</dbReference>
<dbReference type="PANTHER" id="PTHR39569">
    <property type="entry name" value="INORGANIC TRIPHOSPHATASE"/>
    <property type="match status" value="1"/>
</dbReference>
<gene>
    <name evidence="3" type="ORF">JJB97_03495</name>
</gene>
<accession>A0A8K0V0N2</accession>
<evidence type="ECO:0000313" key="4">
    <source>
        <dbReference type="Proteomes" id="UP000659047"/>
    </source>
</evidence>
<dbReference type="Gene3D" id="2.40.320.10">
    <property type="entry name" value="Hypothetical Protein Pfu-838710-001"/>
    <property type="match status" value="1"/>
</dbReference>
<protein>
    <submittedName>
        <fullName evidence="3">Inorganic triphosphatase</fullName>
    </submittedName>
</protein>
<evidence type="ECO:0000313" key="3">
    <source>
        <dbReference type="EMBL" id="MBK4714416.1"/>
    </source>
</evidence>
<keyword evidence="4" id="KW-1185">Reference proteome</keyword>
<name>A0A8K0V0N2_9ENTR</name>
<reference evidence="3" key="1">
    <citation type="submission" date="2021-01" db="EMBL/GenBank/DDBJ databases">
        <title>Intestinitalea alba gen. nov., sp. nov., a novel genus of the family Enterobacteriaceae, isolated from the gut of the plastic-eating mealworm Tenebrio molitor L.</title>
        <authorList>
            <person name="Yang Y."/>
        </authorList>
    </citation>
    <scope>NUCLEOTIDE SEQUENCE</scope>
    <source>
        <strain evidence="3">BIT-L3</strain>
    </source>
</reference>
<dbReference type="Pfam" id="PF01928">
    <property type="entry name" value="CYTH"/>
    <property type="match status" value="1"/>
</dbReference>
<comment type="caution">
    <text evidence="3">The sequence shown here is derived from an EMBL/GenBank/DDBJ whole genome shotgun (WGS) entry which is preliminary data.</text>
</comment>
<dbReference type="InterPro" id="IPR039013">
    <property type="entry name" value="YgiF"/>
</dbReference>
<feature type="domain" description="CYTH" evidence="1">
    <location>
        <begin position="2"/>
        <end position="202"/>
    </location>
</feature>
<sequence>MSQEIELKFLVHPDVTDALRAALNALPGDHTTPRKLLNIYYETPDMLLRRHDMGLRIRGVDGCYEMTMKTAGRTVGGLHQRPEYNVALTEPRLALSRFPQEMWPEGLDAQTLEPQLSPLFHTDFEREKWVVAYGKSRIEIALDMGEIRGGESREPLSELELELLDGRVEDILALAREHLLRDGLRQGGLSKAARGYNLARGNAPGECKALSVLELAPKATLEQGLSGALAQALAHWQYHEELLARGVPGAQKQVAHAVALARHILALFGVVVPRKASARLREQLSQFSDALDAETDTDALAWRVVCGSAKLTLIDWLVTCGWQPFLSEAARSKMQGSFKRFADTHLSRVAAELKAAFRQPLAGRDIDQLPRLERALHCAYVLAGFYPHDARQPWIEGWQALARAIDGNLVYQIEPLRKQALSVAPFWRHSGQ</sequence>